<reference evidence="5 6" key="1">
    <citation type="journal article" date="2014" name="Genome Announc.">
        <title>Draft Genome Sequences of Marine Flavobacterium Algibacter lectus Strains SS8 and NR4.</title>
        <authorList>
            <person name="Takatani N."/>
            <person name="Nakanishi M."/>
            <person name="Meirelles P."/>
            <person name="Mino S."/>
            <person name="Suda W."/>
            <person name="Oshima K."/>
            <person name="Hattori M."/>
            <person name="Ohkuma M."/>
            <person name="Hosokawa M."/>
            <person name="Miyashita K."/>
            <person name="Thompson F.L."/>
            <person name="Niwa A."/>
            <person name="Sawabe T."/>
            <person name="Sawabe T."/>
        </authorList>
    </citation>
    <scope>NUCLEOTIDE SEQUENCE [LARGE SCALE GENOMIC DNA]</scope>
    <source>
        <strain evidence="5 6">JCM 19300</strain>
    </source>
</reference>
<feature type="region of interest" description="Disordered" evidence="2">
    <location>
        <begin position="252"/>
        <end position="276"/>
    </location>
</feature>
<dbReference type="InterPro" id="IPR022385">
    <property type="entry name" value="Rhs_assc_core"/>
</dbReference>
<feature type="domain" description="Teneurin-like YD-shell" evidence="4">
    <location>
        <begin position="31"/>
        <end position="132"/>
    </location>
</feature>
<keyword evidence="1" id="KW-0677">Repeat</keyword>
<dbReference type="InterPro" id="IPR050708">
    <property type="entry name" value="T6SS_VgrG/RHS"/>
</dbReference>
<proteinExistence type="predicted"/>
<evidence type="ECO:0000256" key="1">
    <source>
        <dbReference type="ARBA" id="ARBA00022737"/>
    </source>
</evidence>
<dbReference type="PANTHER" id="PTHR32305:SF15">
    <property type="entry name" value="PROTEIN RHSA-RELATED"/>
    <property type="match status" value="1"/>
</dbReference>
<dbReference type="EMBL" id="BBNQ01000028">
    <property type="protein sequence ID" value="GAL64998.1"/>
    <property type="molecule type" value="Genomic_DNA"/>
</dbReference>
<dbReference type="AlphaFoldDB" id="A0A090VLW8"/>
<dbReference type="PANTHER" id="PTHR32305">
    <property type="match status" value="1"/>
</dbReference>
<evidence type="ECO:0000259" key="3">
    <source>
        <dbReference type="Pfam" id="PF14411"/>
    </source>
</evidence>
<feature type="domain" description="LHH" evidence="3">
    <location>
        <begin position="205"/>
        <end position="283"/>
    </location>
</feature>
<dbReference type="InterPro" id="IPR056823">
    <property type="entry name" value="TEN-like_YD-shell"/>
</dbReference>
<dbReference type="Proteomes" id="UP000029644">
    <property type="component" value="Unassembled WGS sequence"/>
</dbReference>
<dbReference type="InterPro" id="IPR026834">
    <property type="entry name" value="LHH"/>
</dbReference>
<accession>A0A090VLW8</accession>
<organism evidence="5 6">
    <name type="scientific">Algibacter lectus</name>
    <dbReference type="NCBI Taxonomy" id="221126"/>
    <lineage>
        <taxon>Bacteria</taxon>
        <taxon>Pseudomonadati</taxon>
        <taxon>Bacteroidota</taxon>
        <taxon>Flavobacteriia</taxon>
        <taxon>Flavobacteriales</taxon>
        <taxon>Flavobacteriaceae</taxon>
        <taxon>Algibacter</taxon>
    </lineage>
</organism>
<feature type="region of interest" description="Disordered" evidence="2">
    <location>
        <begin position="1"/>
        <end position="28"/>
    </location>
</feature>
<dbReference type="NCBIfam" id="TIGR03696">
    <property type="entry name" value="Rhs_assc_core"/>
    <property type="match status" value="1"/>
</dbReference>
<evidence type="ECO:0000256" key="2">
    <source>
        <dbReference type="SAM" id="MobiDB-lite"/>
    </source>
</evidence>
<evidence type="ECO:0000313" key="5">
    <source>
        <dbReference type="EMBL" id="GAL64998.1"/>
    </source>
</evidence>
<dbReference type="PRINTS" id="PR00394">
    <property type="entry name" value="RHSPROTEIN"/>
</dbReference>
<evidence type="ECO:0000313" key="6">
    <source>
        <dbReference type="Proteomes" id="UP000029644"/>
    </source>
</evidence>
<dbReference type="RefSeq" id="WP_304503476.1">
    <property type="nucleotide sequence ID" value="NZ_BBNQ01000028.1"/>
</dbReference>
<gene>
    <name evidence="5" type="ORF">JCM19300_2227</name>
</gene>
<comment type="caution">
    <text evidence="5">The sequence shown here is derived from an EMBL/GenBank/DDBJ whole genome shotgun (WGS) entry which is preliminary data.</text>
</comment>
<protein>
    <submittedName>
        <fullName evidence="5">Rhs family protein</fullName>
    </submittedName>
</protein>
<dbReference type="Pfam" id="PF25023">
    <property type="entry name" value="TEN_YD-shell"/>
    <property type="match status" value="1"/>
</dbReference>
<name>A0A090VLW8_9FLAO</name>
<dbReference type="Gene3D" id="2.180.10.10">
    <property type="entry name" value="RHS repeat-associated core"/>
    <property type="match status" value="1"/>
</dbReference>
<dbReference type="Pfam" id="PF14411">
    <property type="entry name" value="LHH"/>
    <property type="match status" value="1"/>
</dbReference>
<sequence>MFVNENGDIDAEEKEPTPTTISSASDKSQDRTALTTWVFENNSFVPQAKIVGDKTYSIVCDYLGTPVQAFNEKGENVWECELDIYGNIRNIEGSKTFIPFRYQGQYEDVETGLYYNRFRYYSPDTGTYISQDPIGLNSGEPNFYAYVHDSNSWIDPFGLTGIFSPAIWSATSPKGTGNTYKVFQQNIDWDIVNPETGLSNLDAALKTGKAPIGIDGESINLHHSKQQGHGPLFEMTNSTHKKFDRTNALHPYKVSGEGQNPFDPVNRKAFNNDRTNYWKDRARAEKARRSKLKGKGCH</sequence>
<evidence type="ECO:0000259" key="4">
    <source>
        <dbReference type="Pfam" id="PF25023"/>
    </source>
</evidence>
<feature type="compositionally biased region" description="Polar residues" evidence="2">
    <location>
        <begin position="17"/>
        <end position="28"/>
    </location>
</feature>